<dbReference type="PANTHER" id="PTHR36566:SF1">
    <property type="entry name" value="PYRIDINIUM-3,5-BISTHIOCARBOXYLIC ACID MONONUCLEOTIDE NICKEL INSERTION PROTEIN"/>
    <property type="match status" value="1"/>
</dbReference>
<reference evidence="4 5" key="1">
    <citation type="submission" date="2024-11" db="EMBL/GenBank/DDBJ databases">
        <authorList>
            <person name="Heng Y.C."/>
            <person name="Lim A.C.H."/>
            <person name="Lee J.K.Y."/>
            <person name="Kittelmann S."/>
        </authorList>
    </citation>
    <scope>NUCLEOTIDE SEQUENCE [LARGE SCALE GENOMIC DNA]</scope>
    <source>
        <strain evidence="4 5">WILCCON 0185</strain>
    </source>
</reference>
<evidence type="ECO:0000256" key="1">
    <source>
        <dbReference type="ARBA" id="ARBA00022596"/>
    </source>
</evidence>
<dbReference type="NCBIfam" id="TIGR00299">
    <property type="entry name" value="nickel pincer cofactor biosynthesis protein LarC"/>
    <property type="match status" value="1"/>
</dbReference>
<keyword evidence="5" id="KW-1185">Reference proteome</keyword>
<comment type="caution">
    <text evidence="4">The sequence shown here is derived from an EMBL/GenBank/DDBJ whole genome shotgun (WGS) entry which is preliminary data.</text>
</comment>
<protein>
    <recommendedName>
        <fullName evidence="3">Pyridinium-3,5-bisthiocarboxylic acid mononucleotide nickel insertion protein</fullName>
        <shortName evidence="3">P2TMN nickel insertion protein</shortName>
        <ecNumber evidence="3">4.99.1.12</ecNumber>
    </recommendedName>
    <alternativeName>
        <fullName evidence="3">Nickel-pincer cofactor biosynthesis protein LarC</fullName>
    </alternativeName>
</protein>
<sequence>MKILYYDCFSGISGDMNLGALIDLGVNKDYIINELSKLNISGYKIEVSIDNRKGITGTRVDVMLDIEEAHHHHEHRNLNDVETIIDKSFLSDNVKSLCKKIFLKVAAAEAKIHGKPINEVHFHEVGALDSIVDIVGAAICLDYLKVDKILSSPVELGGGFVKCAHGIFPVPAPATAEILKNVPVKMGAVNFETTTPTGAAILAASVTEFNEKKEFKINKIAYGIGHRDTEIPNVLRVYLGEVKAEDISKKEENTSRGKEIEDAVMIECNIDDMNPELYDFTMERLFKAGAMDVFLTPIIMKKGRPSIKLTVLSSEDLEAELTSIILRETTTLGVRKYLVKKTMLKRESSIINTRFGEIRIKTSFLNGEIIKIKPEYEDCKRIAYENNIPIRLVYEEVNDNL</sequence>
<dbReference type="Pfam" id="PF01969">
    <property type="entry name" value="Ni_insertion"/>
    <property type="match status" value="1"/>
</dbReference>
<proteinExistence type="inferred from homology"/>
<evidence type="ECO:0000256" key="3">
    <source>
        <dbReference type="HAMAP-Rule" id="MF_01074"/>
    </source>
</evidence>
<dbReference type="PANTHER" id="PTHR36566">
    <property type="entry name" value="NICKEL INSERTION PROTEIN-RELATED"/>
    <property type="match status" value="1"/>
</dbReference>
<evidence type="ECO:0000256" key="2">
    <source>
        <dbReference type="ARBA" id="ARBA00023239"/>
    </source>
</evidence>
<dbReference type="GO" id="GO:0016829">
    <property type="term" value="F:lyase activity"/>
    <property type="evidence" value="ECO:0007669"/>
    <property type="project" value="UniProtKB-KW"/>
</dbReference>
<comment type="catalytic activity">
    <reaction evidence="3">
        <text>Ni(II)-pyridinium-3,5-bisthiocarboxylate mononucleotide = pyridinium-3,5-bisthiocarboxylate mononucleotide + Ni(2+)</text>
        <dbReference type="Rhea" id="RHEA:54784"/>
        <dbReference type="ChEBI" id="CHEBI:49786"/>
        <dbReference type="ChEBI" id="CHEBI:137372"/>
        <dbReference type="ChEBI" id="CHEBI:137373"/>
        <dbReference type="EC" id="4.99.1.12"/>
    </reaction>
</comment>
<dbReference type="Gene3D" id="3.10.20.300">
    <property type="entry name" value="mk0293 like domain"/>
    <property type="match status" value="1"/>
</dbReference>
<keyword evidence="1 3" id="KW-0533">Nickel</keyword>
<comment type="function">
    <text evidence="3">Involved in the biosynthesis of a nickel-pincer cofactor ((SCS)Ni(II) pincer complex). Binds Ni(2+), and functions in nickel delivery to pyridinium-3,5-bisthiocarboxylic acid mononucleotide (P2TMN), to form the mature cofactor. Is thus probably required for the activation of nickel-pincer cofactor-dependent enzymes.</text>
</comment>
<dbReference type="InterPro" id="IPR002822">
    <property type="entry name" value="Ni_insertion"/>
</dbReference>
<dbReference type="Gene3D" id="3.30.70.1380">
    <property type="entry name" value="Transcriptional regulatory protein pf0864 domain like"/>
    <property type="match status" value="1"/>
</dbReference>
<dbReference type="RefSeq" id="WP_406768285.1">
    <property type="nucleotide sequence ID" value="NZ_JBJHZZ010000001.1"/>
</dbReference>
<dbReference type="EC" id="4.99.1.12" evidence="3"/>
<dbReference type="EMBL" id="JBJHZZ010000001">
    <property type="protein sequence ID" value="MFL0245829.1"/>
    <property type="molecule type" value="Genomic_DNA"/>
</dbReference>
<organism evidence="4 5">
    <name type="scientific">Candidatus Clostridium stratigraminis</name>
    <dbReference type="NCBI Taxonomy" id="3381661"/>
    <lineage>
        <taxon>Bacteria</taxon>
        <taxon>Bacillati</taxon>
        <taxon>Bacillota</taxon>
        <taxon>Clostridia</taxon>
        <taxon>Eubacteriales</taxon>
        <taxon>Clostridiaceae</taxon>
        <taxon>Clostridium</taxon>
    </lineage>
</organism>
<dbReference type="Proteomes" id="UP001623591">
    <property type="component" value="Unassembled WGS sequence"/>
</dbReference>
<dbReference type="HAMAP" id="MF_01074">
    <property type="entry name" value="LarC"/>
    <property type="match status" value="1"/>
</dbReference>
<evidence type="ECO:0000313" key="4">
    <source>
        <dbReference type="EMBL" id="MFL0245829.1"/>
    </source>
</evidence>
<accession>A0ABW8SZK3</accession>
<name>A0ABW8SZK3_9CLOT</name>
<gene>
    <name evidence="3 4" type="primary">larC</name>
    <name evidence="4" type="ORF">ACJDUG_02415</name>
</gene>
<evidence type="ECO:0000313" key="5">
    <source>
        <dbReference type="Proteomes" id="UP001623591"/>
    </source>
</evidence>
<keyword evidence="2 3" id="KW-0456">Lyase</keyword>
<comment type="similarity">
    <text evidence="3">Belongs to the LarC family.</text>
</comment>